<feature type="domain" description="Metalloprotease TldD/E C-terminal" evidence="1">
    <location>
        <begin position="222"/>
        <end position="454"/>
    </location>
</feature>
<dbReference type="PANTHER" id="PTHR43666:SF1">
    <property type="entry name" value="CONSERVED PROTEIN"/>
    <property type="match status" value="1"/>
</dbReference>
<organism evidence="2">
    <name type="scientific">freshwater metagenome</name>
    <dbReference type="NCBI Taxonomy" id="449393"/>
    <lineage>
        <taxon>unclassified sequences</taxon>
        <taxon>metagenomes</taxon>
        <taxon>ecological metagenomes</taxon>
    </lineage>
</organism>
<dbReference type="Pfam" id="PF19289">
    <property type="entry name" value="PmbA_TldD_3rd"/>
    <property type="match status" value="1"/>
</dbReference>
<dbReference type="PANTHER" id="PTHR43666">
    <property type="entry name" value="TLDD PROTEIN"/>
    <property type="match status" value="1"/>
</dbReference>
<dbReference type="InterPro" id="IPR036059">
    <property type="entry name" value="TldD/PmbA_sf"/>
</dbReference>
<comment type="caution">
    <text evidence="2">The sequence shown here is derived from an EMBL/GenBank/DDBJ whole genome shotgun (WGS) entry which is preliminary data.</text>
</comment>
<gene>
    <name evidence="2" type="ORF">GM51_1875</name>
</gene>
<accession>A0A094R3K3</accession>
<evidence type="ECO:0000259" key="1">
    <source>
        <dbReference type="Pfam" id="PF19289"/>
    </source>
</evidence>
<dbReference type="SUPFAM" id="SSF111283">
    <property type="entry name" value="Putative modulator of DNA gyrase, PmbA/TldD"/>
    <property type="match status" value="1"/>
</dbReference>
<dbReference type="AlphaFoldDB" id="A0A094R3K3"/>
<evidence type="ECO:0000313" key="2">
    <source>
        <dbReference type="EMBL" id="KGA21441.1"/>
    </source>
</evidence>
<reference evidence="2" key="1">
    <citation type="submission" date="2014-06" db="EMBL/GenBank/DDBJ databases">
        <title>Key roles for freshwater Actinobacteria revealed by deep metagenomic sequencing.</title>
        <authorList>
            <person name="Ghai R."/>
            <person name="Mizuno C.M."/>
            <person name="Picazo A."/>
            <person name="Camacho A."/>
            <person name="Rodriguez-Valera F."/>
        </authorList>
    </citation>
    <scope>NUCLEOTIDE SEQUENCE</scope>
</reference>
<dbReference type="EMBL" id="JNSL01000006">
    <property type="protein sequence ID" value="KGA21441.1"/>
    <property type="molecule type" value="Genomic_DNA"/>
</dbReference>
<proteinExistence type="predicted"/>
<dbReference type="GO" id="GO:0006508">
    <property type="term" value="P:proteolysis"/>
    <property type="evidence" value="ECO:0007669"/>
    <property type="project" value="InterPro"/>
</dbReference>
<sequence>MISAQDLVEKILARSTTDDCIVVVKDSTQANLRWASSTLTTNGVIQERSVTVIAFVAVGGSMASGGVTRTNIDEGDIDSVLSEAKAAALAAGEAEDFAPLAKDVSFGNWSAPHIPTGPEVFSTFAPDLGEMMHRSKSDAIELFGYAEHTHETLWVGSKGGMRLRHDSSIGRVEMTGKSHQRSRSTWNGVETHDFKDVSVATIDAAIRQRLAWQEKKIDLPAGRYDTIFPSGSIADFYAYMMWVSGGRDAFEGQSVFAKNGGGTRVGEKLSNVGFQLFSDPAHPRLGGSPFVSAAVSGPFSSVFDNGEKKSRVDWFKDGVLQSLVQTRASAKLTSLPYTPMGDNLIMSVDSGSGNLEDLIKKVDHGLLLTTLWYIRMVDPNTLLLTGLTRDGVYYVKDGEVQGSTNNFRWNDSPVSALSRLSHAGATERTQPREWAGDVTNMSVPPMVIKDFNMSTVSPGN</sequence>
<dbReference type="GO" id="GO:0008237">
    <property type="term" value="F:metallopeptidase activity"/>
    <property type="evidence" value="ECO:0007669"/>
    <property type="project" value="InterPro"/>
</dbReference>
<dbReference type="InterPro" id="IPR045569">
    <property type="entry name" value="Metalloprtase-TldD/E_C"/>
</dbReference>
<name>A0A094R3K3_9ZZZZ</name>
<protein>
    <recommendedName>
        <fullName evidence="1">Metalloprotease TldD/E C-terminal domain-containing protein</fullName>
    </recommendedName>
</protein>